<dbReference type="SUPFAM" id="SSF110087">
    <property type="entry name" value="DR1885-like metal-binding protein"/>
    <property type="match status" value="1"/>
</dbReference>
<sequence>MVFLRRTLAFIAVLLLSPCTLAESLMVHDAYAKATFPMAQTGAAYFTLHNASATPRKLLGVEVDASVADEAQLHTTEMQGEMMRMREVSEGLLIKAGEEKQLTPGGYHVMMMGLAEGLKEGQTFALQLVFDNGETLETTVTVRAADSDSGHHHHGHN</sequence>
<dbReference type="Pfam" id="PF04314">
    <property type="entry name" value="PCuAC"/>
    <property type="match status" value="1"/>
</dbReference>
<dbReference type="PANTHER" id="PTHR36302:SF1">
    <property type="entry name" value="COPPER CHAPERONE PCU(A)C"/>
    <property type="match status" value="1"/>
</dbReference>
<evidence type="ECO:0000313" key="3">
    <source>
        <dbReference type="Proteomes" id="UP000631300"/>
    </source>
</evidence>
<dbReference type="EMBL" id="BMXP01000002">
    <property type="protein sequence ID" value="GGW79335.1"/>
    <property type="molecule type" value="Genomic_DNA"/>
</dbReference>
<dbReference type="AlphaFoldDB" id="A0A918MVT7"/>
<reference evidence="2" key="2">
    <citation type="submission" date="2020-09" db="EMBL/GenBank/DDBJ databases">
        <authorList>
            <person name="Sun Q."/>
            <person name="Kim S."/>
        </authorList>
    </citation>
    <scope>NUCLEOTIDE SEQUENCE</scope>
    <source>
        <strain evidence="2">KCTC 22164</strain>
    </source>
</reference>
<feature type="chain" id="PRO_5037111442" description="Copper chaperone PCu(A)C" evidence="1">
    <location>
        <begin position="23"/>
        <end position="157"/>
    </location>
</feature>
<feature type="signal peptide" evidence="1">
    <location>
        <begin position="1"/>
        <end position="22"/>
    </location>
</feature>
<comment type="caution">
    <text evidence="2">The sequence shown here is derived from an EMBL/GenBank/DDBJ whole genome shotgun (WGS) entry which is preliminary data.</text>
</comment>
<dbReference type="Proteomes" id="UP000631300">
    <property type="component" value="Unassembled WGS sequence"/>
</dbReference>
<dbReference type="PANTHER" id="PTHR36302">
    <property type="entry name" value="BLR7088 PROTEIN"/>
    <property type="match status" value="1"/>
</dbReference>
<dbReference type="Gene3D" id="2.60.40.1890">
    <property type="entry name" value="PCu(A)C copper chaperone"/>
    <property type="match status" value="1"/>
</dbReference>
<protein>
    <recommendedName>
        <fullName evidence="4">Copper chaperone PCu(A)C</fullName>
    </recommendedName>
</protein>
<organism evidence="2 3">
    <name type="scientific">Alteromonas halophila</name>
    <dbReference type="NCBI Taxonomy" id="516698"/>
    <lineage>
        <taxon>Bacteria</taxon>
        <taxon>Pseudomonadati</taxon>
        <taxon>Pseudomonadota</taxon>
        <taxon>Gammaproteobacteria</taxon>
        <taxon>Alteromonadales</taxon>
        <taxon>Alteromonadaceae</taxon>
        <taxon>Alteromonas/Salinimonas group</taxon>
        <taxon>Alteromonas</taxon>
    </lineage>
</organism>
<dbReference type="InterPro" id="IPR007410">
    <property type="entry name" value="LpqE-like"/>
</dbReference>
<keyword evidence="1" id="KW-0732">Signal</keyword>
<dbReference type="RefSeq" id="WP_189404045.1">
    <property type="nucleotide sequence ID" value="NZ_BMXP01000002.1"/>
</dbReference>
<evidence type="ECO:0000313" key="2">
    <source>
        <dbReference type="EMBL" id="GGW79335.1"/>
    </source>
</evidence>
<name>A0A918MVT7_9ALTE</name>
<dbReference type="InterPro" id="IPR036182">
    <property type="entry name" value="PCuAC_sf"/>
</dbReference>
<accession>A0A918MVT7</accession>
<gene>
    <name evidence="2" type="ORF">GCM10007391_10100</name>
</gene>
<reference evidence="2" key="1">
    <citation type="journal article" date="2014" name="Int. J. Syst. Evol. Microbiol.">
        <title>Complete genome sequence of Corynebacterium casei LMG S-19264T (=DSM 44701T), isolated from a smear-ripened cheese.</title>
        <authorList>
            <consortium name="US DOE Joint Genome Institute (JGI-PGF)"/>
            <person name="Walter F."/>
            <person name="Albersmeier A."/>
            <person name="Kalinowski J."/>
            <person name="Ruckert C."/>
        </authorList>
    </citation>
    <scope>NUCLEOTIDE SEQUENCE</scope>
    <source>
        <strain evidence="2">KCTC 22164</strain>
    </source>
</reference>
<keyword evidence="3" id="KW-1185">Reference proteome</keyword>
<proteinExistence type="predicted"/>
<evidence type="ECO:0000256" key="1">
    <source>
        <dbReference type="SAM" id="SignalP"/>
    </source>
</evidence>
<dbReference type="InterPro" id="IPR058248">
    <property type="entry name" value="Lxx211020-like"/>
</dbReference>
<evidence type="ECO:0008006" key="4">
    <source>
        <dbReference type="Google" id="ProtNLM"/>
    </source>
</evidence>